<feature type="domain" description="SCP" evidence="2">
    <location>
        <begin position="55"/>
        <end position="154"/>
    </location>
</feature>
<dbReference type="PANTHER" id="PTHR31157">
    <property type="entry name" value="SCP DOMAIN-CONTAINING PROTEIN"/>
    <property type="match status" value="1"/>
</dbReference>
<accession>A0ABP9PJR1</accession>
<protein>
    <recommendedName>
        <fullName evidence="2">SCP domain-containing protein</fullName>
    </recommendedName>
</protein>
<evidence type="ECO:0000259" key="2">
    <source>
        <dbReference type="Pfam" id="PF00188"/>
    </source>
</evidence>
<comment type="caution">
    <text evidence="3">The sequence shown here is derived from an EMBL/GenBank/DDBJ whole genome shotgun (WGS) entry which is preliminary data.</text>
</comment>
<dbReference type="CDD" id="cd05379">
    <property type="entry name" value="CAP_bacterial"/>
    <property type="match status" value="1"/>
</dbReference>
<dbReference type="RefSeq" id="WP_345457874.1">
    <property type="nucleotide sequence ID" value="NZ_BAABKG010000002.1"/>
</dbReference>
<dbReference type="Pfam" id="PF00188">
    <property type="entry name" value="CAP"/>
    <property type="match status" value="1"/>
</dbReference>
<dbReference type="Proteomes" id="UP001500221">
    <property type="component" value="Unassembled WGS sequence"/>
</dbReference>
<feature type="chain" id="PRO_5045714059" description="SCP domain-containing protein" evidence="1">
    <location>
        <begin position="32"/>
        <end position="164"/>
    </location>
</feature>
<organism evidence="3 4">
    <name type="scientific">Nocardioides marinquilinus</name>
    <dbReference type="NCBI Taxonomy" id="1210400"/>
    <lineage>
        <taxon>Bacteria</taxon>
        <taxon>Bacillati</taxon>
        <taxon>Actinomycetota</taxon>
        <taxon>Actinomycetes</taxon>
        <taxon>Propionibacteriales</taxon>
        <taxon>Nocardioidaceae</taxon>
        <taxon>Nocardioides</taxon>
    </lineage>
</organism>
<sequence length="164" mass="17675">MQRSPRRSRTRLALAVVLASLPLSLTAPAPAAPAPTPAPAPVSAQARYVDDVWSATQAARRAHDRTPFRGDRCLRRAARAQAARMARTRTLTHSDLGAVARRCGLRAAAENVAFNPAGGDAVVRAWLRSPGHRANLLHPGYRLLGVAGVRAHGTWWAVQVFGRR</sequence>
<dbReference type="PANTHER" id="PTHR31157:SF1">
    <property type="entry name" value="SCP DOMAIN-CONTAINING PROTEIN"/>
    <property type="match status" value="1"/>
</dbReference>
<evidence type="ECO:0000313" key="3">
    <source>
        <dbReference type="EMBL" id="GAA5147702.1"/>
    </source>
</evidence>
<dbReference type="InterPro" id="IPR014044">
    <property type="entry name" value="CAP_dom"/>
</dbReference>
<dbReference type="SUPFAM" id="SSF55797">
    <property type="entry name" value="PR-1-like"/>
    <property type="match status" value="1"/>
</dbReference>
<gene>
    <name evidence="3" type="ORF">GCM10023340_20500</name>
</gene>
<keyword evidence="4" id="KW-1185">Reference proteome</keyword>
<reference evidence="4" key="1">
    <citation type="journal article" date="2019" name="Int. J. Syst. Evol. Microbiol.">
        <title>The Global Catalogue of Microorganisms (GCM) 10K type strain sequencing project: providing services to taxonomists for standard genome sequencing and annotation.</title>
        <authorList>
            <consortium name="The Broad Institute Genomics Platform"/>
            <consortium name="The Broad Institute Genome Sequencing Center for Infectious Disease"/>
            <person name="Wu L."/>
            <person name="Ma J."/>
        </authorList>
    </citation>
    <scope>NUCLEOTIDE SEQUENCE [LARGE SCALE GENOMIC DNA]</scope>
    <source>
        <strain evidence="4">JCM 18459</strain>
    </source>
</reference>
<proteinExistence type="predicted"/>
<name>A0ABP9PJR1_9ACTN</name>
<dbReference type="EMBL" id="BAABKG010000002">
    <property type="protein sequence ID" value="GAA5147702.1"/>
    <property type="molecule type" value="Genomic_DNA"/>
</dbReference>
<feature type="signal peptide" evidence="1">
    <location>
        <begin position="1"/>
        <end position="31"/>
    </location>
</feature>
<dbReference type="InterPro" id="IPR035940">
    <property type="entry name" value="CAP_sf"/>
</dbReference>
<dbReference type="Gene3D" id="3.40.33.10">
    <property type="entry name" value="CAP"/>
    <property type="match status" value="1"/>
</dbReference>
<evidence type="ECO:0000256" key="1">
    <source>
        <dbReference type="SAM" id="SignalP"/>
    </source>
</evidence>
<evidence type="ECO:0000313" key="4">
    <source>
        <dbReference type="Proteomes" id="UP001500221"/>
    </source>
</evidence>
<keyword evidence="1" id="KW-0732">Signal</keyword>